<proteinExistence type="predicted"/>
<evidence type="ECO:0000313" key="1">
    <source>
        <dbReference type="EMBL" id="KAE8370187.1"/>
    </source>
</evidence>
<dbReference type="OrthoDB" id="4539534at2759"/>
<organism evidence="1 2">
    <name type="scientific">Aspergillus caelatus</name>
    <dbReference type="NCBI Taxonomy" id="61420"/>
    <lineage>
        <taxon>Eukaryota</taxon>
        <taxon>Fungi</taxon>
        <taxon>Dikarya</taxon>
        <taxon>Ascomycota</taxon>
        <taxon>Pezizomycotina</taxon>
        <taxon>Eurotiomycetes</taxon>
        <taxon>Eurotiomycetidae</taxon>
        <taxon>Eurotiales</taxon>
        <taxon>Aspergillaceae</taxon>
        <taxon>Aspergillus</taxon>
        <taxon>Aspergillus subgen. Circumdati</taxon>
    </lineage>
</organism>
<accession>A0A5N7AJZ0</accession>
<dbReference type="RefSeq" id="XP_031933268.1">
    <property type="nucleotide sequence ID" value="XM_032071547.1"/>
</dbReference>
<dbReference type="GeneID" id="43655993"/>
<dbReference type="Proteomes" id="UP000326268">
    <property type="component" value="Unassembled WGS sequence"/>
</dbReference>
<dbReference type="EMBL" id="ML737567">
    <property type="protein sequence ID" value="KAE8370187.1"/>
    <property type="molecule type" value="Genomic_DNA"/>
</dbReference>
<keyword evidence="2" id="KW-1185">Reference proteome</keyword>
<gene>
    <name evidence="1" type="ORF">BDV27DRAFT_152344</name>
</gene>
<dbReference type="AlphaFoldDB" id="A0A5N7AJZ0"/>
<evidence type="ECO:0000313" key="2">
    <source>
        <dbReference type="Proteomes" id="UP000326268"/>
    </source>
</evidence>
<name>A0A5N7AJZ0_9EURO</name>
<reference evidence="1 2" key="1">
    <citation type="submission" date="2019-04" db="EMBL/GenBank/DDBJ databases">
        <title>Friends and foes A comparative genomics studyof 23 Aspergillus species from section Flavi.</title>
        <authorList>
            <consortium name="DOE Joint Genome Institute"/>
            <person name="Kjaerbolling I."/>
            <person name="Vesth T."/>
            <person name="Frisvad J.C."/>
            <person name="Nybo J.L."/>
            <person name="Theobald S."/>
            <person name="Kildgaard S."/>
            <person name="Isbrandt T."/>
            <person name="Kuo A."/>
            <person name="Sato A."/>
            <person name="Lyhne E.K."/>
            <person name="Kogle M.E."/>
            <person name="Wiebenga A."/>
            <person name="Kun R.S."/>
            <person name="Lubbers R.J."/>
            <person name="Makela M.R."/>
            <person name="Barry K."/>
            <person name="Chovatia M."/>
            <person name="Clum A."/>
            <person name="Daum C."/>
            <person name="Haridas S."/>
            <person name="He G."/>
            <person name="LaButti K."/>
            <person name="Lipzen A."/>
            <person name="Mondo S."/>
            <person name="Riley R."/>
            <person name="Salamov A."/>
            <person name="Simmons B.A."/>
            <person name="Magnuson J.K."/>
            <person name="Henrissat B."/>
            <person name="Mortensen U.H."/>
            <person name="Larsen T.O."/>
            <person name="Devries R.P."/>
            <person name="Grigoriev I.V."/>
            <person name="Machida M."/>
            <person name="Baker S.E."/>
            <person name="Andersen M.R."/>
        </authorList>
    </citation>
    <scope>NUCLEOTIDE SEQUENCE [LARGE SCALE GENOMIC DNA]</scope>
    <source>
        <strain evidence="1 2">CBS 763.97</strain>
    </source>
</reference>
<sequence length="167" mass="19100">MDDLITTAQLRGAYARASRPELRETATRPLFEELFIEHFRCPSLSIFSEQQLDDSRQAVDITVGYYDDLPQPNLVFVLLAETKRHKDFGGLAISQTVYGATAYGTKIRFFQFSRESGVFEDRTFSGGLHVPKEEAYWDLKTDGKKIIPVMKEIWEFRKRLGPVNTAA</sequence>
<protein>
    <submittedName>
        <fullName evidence="1">Uncharacterized protein</fullName>
    </submittedName>
</protein>